<evidence type="ECO:0000313" key="2">
    <source>
        <dbReference type="Proteomes" id="UP000242254"/>
    </source>
</evidence>
<gene>
    <name evidence="1" type="ORF">RHIMIDRAFT_284363</name>
</gene>
<dbReference type="RefSeq" id="XP_023465930.1">
    <property type="nucleotide sequence ID" value="XM_023613179.1"/>
</dbReference>
<protein>
    <submittedName>
        <fullName evidence="1">Uncharacterized protein</fullName>
    </submittedName>
</protein>
<dbReference type="EMBL" id="KZ303850">
    <property type="protein sequence ID" value="PHZ12222.1"/>
    <property type="molecule type" value="Genomic_DNA"/>
</dbReference>
<accession>A0A2G4STZ7</accession>
<sequence length="72" mass="7895">MSKTFNCLFDAFSFASPVVRHPLAKKVALTTYQVLKKLTPILAVALLEVAFLPVEKSAECAGSFAMIMMEDI</sequence>
<dbReference type="AlphaFoldDB" id="A0A2G4STZ7"/>
<dbReference type="Proteomes" id="UP000242254">
    <property type="component" value="Unassembled WGS sequence"/>
</dbReference>
<name>A0A2G4STZ7_RHIZD</name>
<dbReference type="GeneID" id="35444168"/>
<organism evidence="1 2">
    <name type="scientific">Rhizopus microsporus ATCC 52813</name>
    <dbReference type="NCBI Taxonomy" id="1340429"/>
    <lineage>
        <taxon>Eukaryota</taxon>
        <taxon>Fungi</taxon>
        <taxon>Fungi incertae sedis</taxon>
        <taxon>Mucoromycota</taxon>
        <taxon>Mucoromycotina</taxon>
        <taxon>Mucoromycetes</taxon>
        <taxon>Mucorales</taxon>
        <taxon>Mucorineae</taxon>
        <taxon>Rhizopodaceae</taxon>
        <taxon>Rhizopus</taxon>
    </lineage>
</organism>
<evidence type="ECO:0000313" key="1">
    <source>
        <dbReference type="EMBL" id="PHZ12222.1"/>
    </source>
</evidence>
<proteinExistence type="predicted"/>
<keyword evidence="2" id="KW-1185">Reference proteome</keyword>
<reference evidence="1 2" key="1">
    <citation type="journal article" date="2016" name="Proc. Natl. Acad. Sci. U.S.A.">
        <title>Lipid metabolic changes in an early divergent fungus govern the establishment of a mutualistic symbiosis with endobacteria.</title>
        <authorList>
            <person name="Lastovetsky O.A."/>
            <person name="Gaspar M.L."/>
            <person name="Mondo S.J."/>
            <person name="LaButti K.M."/>
            <person name="Sandor L."/>
            <person name="Grigoriev I.V."/>
            <person name="Henry S.A."/>
            <person name="Pawlowska T.E."/>
        </authorList>
    </citation>
    <scope>NUCLEOTIDE SEQUENCE [LARGE SCALE GENOMIC DNA]</scope>
    <source>
        <strain evidence="1 2">ATCC 52813</strain>
    </source>
</reference>